<dbReference type="EMBL" id="CP054140">
    <property type="protein sequence ID" value="QQG66270.1"/>
    <property type="molecule type" value="Genomic_DNA"/>
</dbReference>
<dbReference type="KEGG" id="dog:HP555_10555"/>
<sequence>MLAICEECSKKYNVDESKMKGDRARFSCQECGHIIVVVRKRTGHVTDPVNASEQSSLNQ</sequence>
<dbReference type="Proteomes" id="UP000596092">
    <property type="component" value="Chromosome"/>
</dbReference>
<proteinExistence type="predicted"/>
<evidence type="ECO:0000313" key="3">
    <source>
        <dbReference type="Proteomes" id="UP000596092"/>
    </source>
</evidence>
<reference evidence="2 3" key="1">
    <citation type="submission" date="2020-05" db="EMBL/GenBank/DDBJ databases">
        <title>Complete genome of Desulfobulbus oligotrophicus.</title>
        <authorList>
            <person name="Podar M."/>
        </authorList>
    </citation>
    <scope>NUCLEOTIDE SEQUENCE [LARGE SCALE GENOMIC DNA]</scope>
    <source>
        <strain evidence="2 3">Prop6</strain>
    </source>
</reference>
<protein>
    <submittedName>
        <fullName evidence="2">Zinc-ribbon domain-containing protein</fullName>
    </submittedName>
</protein>
<dbReference type="NCBIfam" id="TIGR02098">
    <property type="entry name" value="MJ0042_CXXC"/>
    <property type="match status" value="1"/>
</dbReference>
<organism evidence="2 3">
    <name type="scientific">Desulfobulbus oligotrophicus</name>
    <dbReference type="NCBI Taxonomy" id="1909699"/>
    <lineage>
        <taxon>Bacteria</taxon>
        <taxon>Pseudomonadati</taxon>
        <taxon>Thermodesulfobacteriota</taxon>
        <taxon>Desulfobulbia</taxon>
        <taxon>Desulfobulbales</taxon>
        <taxon>Desulfobulbaceae</taxon>
        <taxon>Desulfobulbus</taxon>
    </lineage>
</organism>
<name>A0A7T5VE52_9BACT</name>
<gene>
    <name evidence="2" type="ORF">HP555_10555</name>
</gene>
<keyword evidence="3" id="KW-1185">Reference proteome</keyword>
<dbReference type="RefSeq" id="WP_199262268.1">
    <property type="nucleotide sequence ID" value="NZ_CP054140.1"/>
</dbReference>
<evidence type="ECO:0000259" key="1">
    <source>
        <dbReference type="Pfam" id="PF13717"/>
    </source>
</evidence>
<dbReference type="Pfam" id="PF13717">
    <property type="entry name" value="Zn_ribbon_4"/>
    <property type="match status" value="1"/>
</dbReference>
<evidence type="ECO:0000313" key="2">
    <source>
        <dbReference type="EMBL" id="QQG66270.1"/>
    </source>
</evidence>
<dbReference type="AlphaFoldDB" id="A0A7T5VE52"/>
<feature type="domain" description="Zinc finger/thioredoxin putative" evidence="1">
    <location>
        <begin position="1"/>
        <end position="35"/>
    </location>
</feature>
<dbReference type="InterPro" id="IPR011723">
    <property type="entry name" value="Znf/thioredoxin_put"/>
</dbReference>
<accession>A0A7T5VE52</accession>